<evidence type="ECO:0000313" key="1">
    <source>
        <dbReference type="Proteomes" id="UP000887565"/>
    </source>
</evidence>
<reference evidence="2" key="1">
    <citation type="submission" date="2022-11" db="UniProtKB">
        <authorList>
            <consortium name="WormBaseParasite"/>
        </authorList>
    </citation>
    <scope>IDENTIFICATION</scope>
</reference>
<dbReference type="WBParaSite" id="nRc.2.0.1.t22676-RA">
    <property type="protein sequence ID" value="nRc.2.0.1.t22676-RA"/>
    <property type="gene ID" value="nRc.2.0.1.g22676"/>
</dbReference>
<sequence>MTNTSESFNKVLKTWTSWREMPIEVAVLAFYTLFHYYNIDYDHAKYGIGDFKLNTHIPLRPANEMLKREIIERGNILQYCRFGQVCIQLPQQCFKVTENGNVYLV</sequence>
<accession>A0A915JAH5</accession>
<proteinExistence type="predicted"/>
<evidence type="ECO:0000313" key="2">
    <source>
        <dbReference type="WBParaSite" id="nRc.2.0.1.t22676-RA"/>
    </source>
</evidence>
<protein>
    <submittedName>
        <fullName evidence="2">Uncharacterized protein</fullName>
    </submittedName>
</protein>
<dbReference type="Proteomes" id="UP000887565">
    <property type="component" value="Unplaced"/>
</dbReference>
<dbReference type="AlphaFoldDB" id="A0A915JAH5"/>
<keyword evidence="1" id="KW-1185">Reference proteome</keyword>
<organism evidence="1 2">
    <name type="scientific">Romanomermis culicivorax</name>
    <name type="common">Nematode worm</name>
    <dbReference type="NCBI Taxonomy" id="13658"/>
    <lineage>
        <taxon>Eukaryota</taxon>
        <taxon>Metazoa</taxon>
        <taxon>Ecdysozoa</taxon>
        <taxon>Nematoda</taxon>
        <taxon>Enoplea</taxon>
        <taxon>Dorylaimia</taxon>
        <taxon>Mermithida</taxon>
        <taxon>Mermithoidea</taxon>
        <taxon>Mermithidae</taxon>
        <taxon>Romanomermis</taxon>
    </lineage>
</organism>
<name>A0A915JAH5_ROMCU</name>